<dbReference type="EMBL" id="LAXD01000001">
    <property type="protein sequence ID" value="KWW99298.1"/>
    <property type="molecule type" value="Genomic_DNA"/>
</dbReference>
<keyword evidence="5" id="KW-0285">Flavoprotein</keyword>
<dbReference type="PATRIC" id="fig|1469144.10.peg.1050"/>
<keyword evidence="13" id="KW-0472">Membrane</keyword>
<comment type="cofactor">
    <cofactor evidence="1">
        <name>FAD</name>
        <dbReference type="ChEBI" id="CHEBI:57692"/>
    </cofactor>
</comment>
<comment type="similarity">
    <text evidence="4">Belongs to the FAD-binding monooxygenase family.</text>
</comment>
<dbReference type="Gene3D" id="3.50.50.60">
    <property type="entry name" value="FAD/NAD(P)-binding domain"/>
    <property type="match status" value="1"/>
</dbReference>
<name>A0A132MN70_9ACTN</name>
<evidence type="ECO:0000256" key="3">
    <source>
        <dbReference type="ARBA" id="ARBA00009183"/>
    </source>
</evidence>
<comment type="caution">
    <text evidence="14">The sequence shown here is derived from an EMBL/GenBank/DDBJ whole genome shotgun (WGS) entry which is preliminary data.</text>
</comment>
<evidence type="ECO:0000256" key="12">
    <source>
        <dbReference type="ARBA" id="ARBA00023033"/>
    </source>
</evidence>
<evidence type="ECO:0000256" key="6">
    <source>
        <dbReference type="ARBA" id="ARBA00022692"/>
    </source>
</evidence>
<dbReference type="OrthoDB" id="5168853at2"/>
<evidence type="ECO:0000256" key="4">
    <source>
        <dbReference type="ARBA" id="ARBA00010139"/>
    </source>
</evidence>
<keyword evidence="10" id="KW-1133">Transmembrane helix</keyword>
<dbReference type="GO" id="GO:0050660">
    <property type="term" value="F:flavin adenine dinucleotide binding"/>
    <property type="evidence" value="ECO:0007669"/>
    <property type="project" value="InterPro"/>
</dbReference>
<evidence type="ECO:0000256" key="8">
    <source>
        <dbReference type="ARBA" id="ARBA00022827"/>
    </source>
</evidence>
<keyword evidence="7" id="KW-0256">Endoplasmic reticulum</keyword>
<sequence>MIDRTCVIGAGSSGLAAIKNLREYGFDVDCFEAADDLGGNWNFGKPTSRVYRSTHMISSKPFTQYPDFPMPDAYPDYPHHRQLLEYFRAYARHFGLYEHIRFRTRVLRVEPYDGAWDVTVAGPDGEETRRYAAVVIANGHNWHPKYPEYPGEFTGEILHSAQYKGPEVLAGKRVVVVGAGNTGCDIAVESAQVAAETYHSTRRGYWYVQKYNFGRPGDQVMDLMLALRLPLRLRRALYKATARLTVGDVTRFGLPKPDHEPFETHPIINTLLPYYVGQGDIVPKPDIARFAGEKVVFADGSQVTADLVLYATGYLARFEFLDEKHLNWTDGRPRLYQHVFTPHHDNLFVAGLIQPDSGQFTLVHWQTVAIAEFLTARRERPELAGRFLAYARQHVTDVFSGGTRYKDSTRHYYEVAHQDYLRGLERTINRLRGAR</sequence>
<comment type="subcellular location">
    <subcellularLocation>
        <location evidence="2">Endoplasmic reticulum membrane</location>
        <topology evidence="2">Single-pass membrane protein</topology>
    </subcellularLocation>
</comment>
<evidence type="ECO:0000256" key="5">
    <source>
        <dbReference type="ARBA" id="ARBA00022630"/>
    </source>
</evidence>
<protein>
    <submittedName>
        <fullName evidence="14">Fad-dependent pyridine nucleotide-disulfide oxidoreductase</fullName>
    </submittedName>
</protein>
<proteinExistence type="inferred from homology"/>
<evidence type="ECO:0000313" key="15">
    <source>
        <dbReference type="Proteomes" id="UP000070188"/>
    </source>
</evidence>
<dbReference type="PRINTS" id="PR00370">
    <property type="entry name" value="FMOXYGENASE"/>
</dbReference>
<dbReference type="SUPFAM" id="SSF51905">
    <property type="entry name" value="FAD/NAD(P)-binding domain"/>
    <property type="match status" value="2"/>
</dbReference>
<gene>
    <name evidence="14" type="ORF">LI90_932</name>
</gene>
<dbReference type="Proteomes" id="UP000070188">
    <property type="component" value="Unassembled WGS sequence"/>
</dbReference>
<keyword evidence="12" id="KW-0503">Monooxygenase</keyword>
<dbReference type="STRING" id="1469144.LI90_932"/>
<dbReference type="FunFam" id="3.50.50.60:FF:000159">
    <property type="entry name" value="Dimethylaniline monooxygenase [N-oxide-forming]"/>
    <property type="match status" value="1"/>
</dbReference>
<dbReference type="InterPro" id="IPR020946">
    <property type="entry name" value="Flavin_mOase-like"/>
</dbReference>
<evidence type="ECO:0000256" key="10">
    <source>
        <dbReference type="ARBA" id="ARBA00022989"/>
    </source>
</evidence>
<comment type="similarity">
    <text evidence="3">Belongs to the FMO family.</text>
</comment>
<evidence type="ECO:0000256" key="9">
    <source>
        <dbReference type="ARBA" id="ARBA00022857"/>
    </source>
</evidence>
<accession>A0A132MN70</accession>
<evidence type="ECO:0000256" key="13">
    <source>
        <dbReference type="ARBA" id="ARBA00023136"/>
    </source>
</evidence>
<dbReference type="GO" id="GO:0004499">
    <property type="term" value="F:N,N-dimethylaniline monooxygenase activity"/>
    <property type="evidence" value="ECO:0007669"/>
    <property type="project" value="InterPro"/>
</dbReference>
<dbReference type="InterPro" id="IPR050346">
    <property type="entry name" value="FMO-like"/>
</dbReference>
<reference evidence="15" key="1">
    <citation type="submission" date="2015-04" db="EMBL/GenBank/DDBJ databases">
        <title>Physiological reanalysis, assessment of diazotrophy, and genome sequences of multiple isolates of Streptomyces thermoautotrophicus.</title>
        <authorList>
            <person name="MacKellar D.C."/>
            <person name="Lieber L."/>
            <person name="Norman J."/>
            <person name="Bolger A."/>
            <person name="Tobin C."/>
            <person name="Murray J.W."/>
            <person name="Chang R."/>
            <person name="Ford T."/>
            <person name="Nguyen P.Q."/>
            <person name="Woodward J."/>
            <person name="Permingeat H."/>
            <person name="Joshi N.S."/>
            <person name="Silver P.A."/>
            <person name="Usadel B."/>
            <person name="Rutherford A.W."/>
            <person name="Friesen M."/>
            <person name="Prell J."/>
        </authorList>
    </citation>
    <scope>NUCLEOTIDE SEQUENCE [LARGE SCALE GENOMIC DNA]</scope>
    <source>
        <strain evidence="15">H1</strain>
    </source>
</reference>
<evidence type="ECO:0000313" key="14">
    <source>
        <dbReference type="EMBL" id="KWW99298.1"/>
    </source>
</evidence>
<dbReference type="AlphaFoldDB" id="A0A132MN70"/>
<organism evidence="14 15">
    <name type="scientific">Carbonactinospora thermoautotrophica</name>
    <dbReference type="NCBI Taxonomy" id="1469144"/>
    <lineage>
        <taxon>Bacteria</taxon>
        <taxon>Bacillati</taxon>
        <taxon>Actinomycetota</taxon>
        <taxon>Actinomycetes</taxon>
        <taxon>Kitasatosporales</taxon>
        <taxon>Carbonactinosporaceae</taxon>
        <taxon>Carbonactinospora</taxon>
    </lineage>
</organism>
<keyword evidence="6" id="KW-0812">Transmembrane</keyword>
<dbReference type="InterPro" id="IPR036188">
    <property type="entry name" value="FAD/NAD-bd_sf"/>
</dbReference>
<dbReference type="RefSeq" id="WP_066884531.1">
    <property type="nucleotide sequence ID" value="NZ_CP171739.1"/>
</dbReference>
<keyword evidence="9" id="KW-0521">NADP</keyword>
<keyword evidence="11" id="KW-0560">Oxidoreductase</keyword>
<dbReference type="GO" id="GO:0050661">
    <property type="term" value="F:NADP binding"/>
    <property type="evidence" value="ECO:0007669"/>
    <property type="project" value="InterPro"/>
</dbReference>
<keyword evidence="8" id="KW-0274">FAD</keyword>
<dbReference type="PIRSF" id="PIRSF000332">
    <property type="entry name" value="FMO"/>
    <property type="match status" value="1"/>
</dbReference>
<evidence type="ECO:0000256" key="2">
    <source>
        <dbReference type="ARBA" id="ARBA00004389"/>
    </source>
</evidence>
<evidence type="ECO:0000256" key="11">
    <source>
        <dbReference type="ARBA" id="ARBA00023002"/>
    </source>
</evidence>
<keyword evidence="15" id="KW-1185">Reference proteome</keyword>
<evidence type="ECO:0000256" key="1">
    <source>
        <dbReference type="ARBA" id="ARBA00001974"/>
    </source>
</evidence>
<dbReference type="PANTHER" id="PTHR23023">
    <property type="entry name" value="DIMETHYLANILINE MONOOXYGENASE"/>
    <property type="match status" value="1"/>
</dbReference>
<dbReference type="Pfam" id="PF00743">
    <property type="entry name" value="FMO-like"/>
    <property type="match status" value="1"/>
</dbReference>
<dbReference type="InterPro" id="IPR000960">
    <property type="entry name" value="Flavin_mOase"/>
</dbReference>
<evidence type="ECO:0000256" key="7">
    <source>
        <dbReference type="ARBA" id="ARBA00022824"/>
    </source>
</evidence>